<organism evidence="4">
    <name type="scientific">Salmonella enterica subsp. salamae</name>
    <dbReference type="NCBI Taxonomy" id="59202"/>
    <lineage>
        <taxon>Bacteria</taxon>
        <taxon>Pseudomonadati</taxon>
        <taxon>Pseudomonadota</taxon>
        <taxon>Gammaproteobacteria</taxon>
        <taxon>Enterobacterales</taxon>
        <taxon>Enterobacteriaceae</taxon>
        <taxon>Salmonella</taxon>
    </lineage>
</organism>
<evidence type="ECO:0000256" key="2">
    <source>
        <dbReference type="ARBA" id="ARBA00023043"/>
    </source>
</evidence>
<dbReference type="EMBL" id="AAIVAV010000047">
    <property type="protein sequence ID" value="ECI4012341.1"/>
    <property type="molecule type" value="Genomic_DNA"/>
</dbReference>
<sequence length="224" mass="25346">MINIFLLLVITSYPYNSYGYERNFSLSSVASFPSLIDELKNRWFFCEKSLNSTQCDYNDVKQCETVTLPDRNEALNLAVGRANTEAVYFLVNTTKADINSTMGEYNETPLIVCAYYGTEEHRKIADFLISHGANINAIASPPTDTALITAIWKYNIEFAKLLLKKRADPSITASGKKMAMYVNTQFKKNRTKLFHIYLTAAPLLNKIPSGCMMLGIYVHKNHLI</sequence>
<gene>
    <name evidence="4" type="ORF">DN310_24365</name>
</gene>
<dbReference type="InterPro" id="IPR002110">
    <property type="entry name" value="Ankyrin_rpt"/>
</dbReference>
<dbReference type="InterPro" id="IPR036770">
    <property type="entry name" value="Ankyrin_rpt-contain_sf"/>
</dbReference>
<dbReference type="Proteomes" id="UP000839598">
    <property type="component" value="Unassembled WGS sequence"/>
</dbReference>
<dbReference type="PANTHER" id="PTHR24189:SF50">
    <property type="entry name" value="ANKYRIN REPEAT AND SOCS BOX PROTEIN 2"/>
    <property type="match status" value="1"/>
</dbReference>
<keyword evidence="2 3" id="KW-0040">ANK repeat</keyword>
<protein>
    <submittedName>
        <fullName evidence="4">Ankyrin repeat domain-containing protein</fullName>
    </submittedName>
</protein>
<comment type="caution">
    <text evidence="4">The sequence shown here is derived from an EMBL/GenBank/DDBJ whole genome shotgun (WGS) entry which is preliminary data.</text>
</comment>
<dbReference type="AlphaFoldDB" id="A0A5Y3N0D5"/>
<dbReference type="SMART" id="SM00248">
    <property type="entry name" value="ANK"/>
    <property type="match status" value="3"/>
</dbReference>
<feature type="repeat" description="ANK" evidence="3">
    <location>
        <begin position="105"/>
        <end position="140"/>
    </location>
</feature>
<reference evidence="4" key="1">
    <citation type="submission" date="2018-06" db="EMBL/GenBank/DDBJ databases">
        <authorList>
            <person name="Ashton P.M."/>
            <person name="Dallman T."/>
            <person name="Nair S."/>
            <person name="De Pinna E."/>
            <person name="Peters T."/>
            <person name="Grant K."/>
        </authorList>
    </citation>
    <scope>NUCLEOTIDE SEQUENCE [LARGE SCALE GENOMIC DNA]</scope>
    <source>
        <strain evidence="4">275803</strain>
    </source>
</reference>
<name>A0A5Y3N0D5_SALER</name>
<dbReference type="PANTHER" id="PTHR24189">
    <property type="entry name" value="MYOTROPHIN"/>
    <property type="match status" value="1"/>
</dbReference>
<dbReference type="PROSITE" id="PS50088">
    <property type="entry name" value="ANK_REPEAT"/>
    <property type="match status" value="1"/>
</dbReference>
<dbReference type="InterPro" id="IPR050745">
    <property type="entry name" value="Multifunctional_regulatory"/>
</dbReference>
<keyword evidence="1" id="KW-0677">Repeat</keyword>
<dbReference type="SUPFAM" id="SSF48403">
    <property type="entry name" value="Ankyrin repeat"/>
    <property type="match status" value="1"/>
</dbReference>
<evidence type="ECO:0000256" key="1">
    <source>
        <dbReference type="ARBA" id="ARBA00022737"/>
    </source>
</evidence>
<proteinExistence type="predicted"/>
<dbReference type="Pfam" id="PF12796">
    <property type="entry name" value="Ank_2"/>
    <property type="match status" value="1"/>
</dbReference>
<accession>A0A5Y3N0D5</accession>
<dbReference type="Gene3D" id="1.25.40.20">
    <property type="entry name" value="Ankyrin repeat-containing domain"/>
    <property type="match status" value="1"/>
</dbReference>
<evidence type="ECO:0000256" key="3">
    <source>
        <dbReference type="PROSITE-ProRule" id="PRU00023"/>
    </source>
</evidence>
<evidence type="ECO:0000313" key="4">
    <source>
        <dbReference type="EMBL" id="ECI4012341.1"/>
    </source>
</evidence>